<dbReference type="InterPro" id="IPR021218">
    <property type="entry name" value="DUF2784"/>
</dbReference>
<dbReference type="AlphaFoldDB" id="A0A084XVI4"/>
<name>A0A084XVI4_9PROT</name>
<evidence type="ECO:0000313" key="2">
    <source>
        <dbReference type="Proteomes" id="UP000019812"/>
    </source>
</evidence>
<comment type="caution">
    <text evidence="1">The sequence shown here is derived from an EMBL/GenBank/DDBJ whole genome shotgun (WGS) entry which is preliminary data.</text>
</comment>
<reference evidence="1 2" key="1">
    <citation type="submission" date="2014-07" db="EMBL/GenBank/DDBJ databases">
        <title>Expanding our view of genomic diversity in Candidatus Accumulibacter clades.</title>
        <authorList>
            <person name="Skennerton C.T."/>
            <person name="Barr J.J."/>
            <person name="Slater F.R."/>
            <person name="Bond P.L."/>
            <person name="Tyson G.W."/>
        </authorList>
    </citation>
    <scope>NUCLEOTIDE SEQUENCE [LARGE SCALE GENOMIC DNA]</scope>
    <source>
        <strain evidence="2">SK-01</strain>
    </source>
</reference>
<protein>
    <recommendedName>
        <fullName evidence="3">DUF2784 domain-containing protein</fullName>
    </recommendedName>
</protein>
<evidence type="ECO:0008006" key="3">
    <source>
        <dbReference type="Google" id="ProtNLM"/>
    </source>
</evidence>
<dbReference type="RefSeq" id="WP_034929995.1">
    <property type="nucleotide sequence ID" value="NZ_JDSS02000042.1"/>
</dbReference>
<dbReference type="Proteomes" id="UP000019812">
    <property type="component" value="Unassembled WGS sequence"/>
</dbReference>
<gene>
    <name evidence="1" type="ORF">CAPSK01_004157</name>
</gene>
<evidence type="ECO:0000313" key="1">
    <source>
        <dbReference type="EMBL" id="KFB66478.1"/>
    </source>
</evidence>
<dbReference type="Pfam" id="PF10861">
    <property type="entry name" value="DUF2784"/>
    <property type="match status" value="1"/>
</dbReference>
<organism evidence="1 2">
    <name type="scientific">Candidatus Accumulibacter vicinus</name>
    <dbReference type="NCBI Taxonomy" id="2954382"/>
    <lineage>
        <taxon>Bacteria</taxon>
        <taxon>Pseudomonadati</taxon>
        <taxon>Pseudomonadota</taxon>
        <taxon>Betaproteobacteria</taxon>
        <taxon>Candidatus Accumulibacter</taxon>
    </lineage>
</organism>
<proteinExistence type="predicted"/>
<dbReference type="STRING" id="1457154.CAPSK01_004157"/>
<dbReference type="EMBL" id="JDSS02000042">
    <property type="protein sequence ID" value="KFB66478.1"/>
    <property type="molecule type" value="Genomic_DNA"/>
</dbReference>
<sequence length="127" mass="13927">MGETHWRLLGDLVVSAHFAFVCFVVFGGALVWRSPPLAWLHVPAVVWGGAVELFGWTCPLTELEVRFGALAGQGVSEGDFLARMLVPLIYPDWLTRETQVAIGAGVLLLNAIVYIALCRRCCRRGSD</sequence>
<accession>A0A084XVI4</accession>